<organism evidence="1 2">
    <name type="scientific">Microseira wollei NIES-4236</name>
    <dbReference type="NCBI Taxonomy" id="2530354"/>
    <lineage>
        <taxon>Bacteria</taxon>
        <taxon>Bacillati</taxon>
        <taxon>Cyanobacteriota</taxon>
        <taxon>Cyanophyceae</taxon>
        <taxon>Oscillatoriophycideae</taxon>
        <taxon>Aerosakkonematales</taxon>
        <taxon>Aerosakkonemataceae</taxon>
        <taxon>Microseira</taxon>
    </lineage>
</organism>
<keyword evidence="2" id="KW-1185">Reference proteome</keyword>
<dbReference type="EMBL" id="BLAY01000260">
    <property type="protein sequence ID" value="GET43841.1"/>
    <property type="molecule type" value="Genomic_DNA"/>
</dbReference>
<gene>
    <name evidence="1" type="ORF">MiSe_86670</name>
</gene>
<evidence type="ECO:0000313" key="2">
    <source>
        <dbReference type="Proteomes" id="UP001050975"/>
    </source>
</evidence>
<comment type="caution">
    <text evidence="1">The sequence shown here is derived from an EMBL/GenBank/DDBJ whole genome shotgun (WGS) entry which is preliminary data.</text>
</comment>
<dbReference type="AlphaFoldDB" id="A0AAV3XS36"/>
<dbReference type="RefSeq" id="WP_226593059.1">
    <property type="nucleotide sequence ID" value="NZ_BLAY01000260.1"/>
</dbReference>
<dbReference type="Proteomes" id="UP001050975">
    <property type="component" value="Unassembled WGS sequence"/>
</dbReference>
<name>A0AAV3XS36_9CYAN</name>
<accession>A0AAV3XS36</accession>
<proteinExistence type="predicted"/>
<sequence length="139" mass="15476">MEDSRLIVYHKQGYSARTLFLRLNDTVCHPKGLPSLSQVCESHIEEGQTVTYPSTLIADTEKQLGLSSGMLEIEGEFEAEVDAPESPIHVYLARCTTTDPPYQQIENSAGKFIALTEARSLPPAELELLRLAYSFVMDD</sequence>
<evidence type="ECO:0000313" key="1">
    <source>
        <dbReference type="EMBL" id="GET43841.1"/>
    </source>
</evidence>
<protein>
    <submittedName>
        <fullName evidence="1">Uncharacterized protein</fullName>
    </submittedName>
</protein>
<reference evidence="1" key="1">
    <citation type="submission" date="2019-10" db="EMBL/GenBank/DDBJ databases">
        <title>Draft genome sequece of Microseira wollei NIES-4236.</title>
        <authorList>
            <person name="Yamaguchi H."/>
            <person name="Suzuki S."/>
            <person name="Kawachi M."/>
        </authorList>
    </citation>
    <scope>NUCLEOTIDE SEQUENCE</scope>
    <source>
        <strain evidence="1">NIES-4236</strain>
    </source>
</reference>